<evidence type="ECO:0000259" key="1">
    <source>
        <dbReference type="Pfam" id="PF03101"/>
    </source>
</evidence>
<dbReference type="EMBL" id="JAWXYG010000007">
    <property type="protein sequence ID" value="KAK4267293.1"/>
    <property type="molecule type" value="Genomic_DNA"/>
</dbReference>
<dbReference type="PANTHER" id="PTHR47718:SF2">
    <property type="entry name" value="PROTEIN FAR1-RELATED SEQUENCE 5-LIKE"/>
    <property type="match status" value="1"/>
</dbReference>
<evidence type="ECO:0000313" key="3">
    <source>
        <dbReference type="EMBL" id="KAK4267293.1"/>
    </source>
</evidence>
<evidence type="ECO:0000313" key="4">
    <source>
        <dbReference type="Proteomes" id="UP001293593"/>
    </source>
</evidence>
<reference evidence="3" key="1">
    <citation type="submission" date="2023-10" db="EMBL/GenBank/DDBJ databases">
        <title>Chromosome-level genome of the transformable northern wattle, Acacia crassicarpa.</title>
        <authorList>
            <person name="Massaro I."/>
            <person name="Sinha N.R."/>
            <person name="Poethig S."/>
            <person name="Leichty A.R."/>
        </authorList>
    </citation>
    <scope>NUCLEOTIDE SEQUENCE</scope>
    <source>
        <strain evidence="3">Acra3RX</strain>
        <tissue evidence="3">Leaf</tissue>
    </source>
</reference>
<feature type="domain" description="FAR1" evidence="1">
    <location>
        <begin position="23"/>
        <end position="109"/>
    </location>
</feature>
<name>A0AAE1MMQ7_9FABA</name>
<proteinExistence type="predicted"/>
<dbReference type="AlphaFoldDB" id="A0AAE1MMQ7"/>
<sequence length="414" mass="48172">MDDDQLKPKIGKEFGSLEEAWMFWNDYARRTGFGARKHSSTKSKKTGEIITYRYVCCKEGLKDEGKGERQSSRQRGETRTNCKALMVVSYINQKFKITRFDEEHNHPLHTQDTVHLLVSQRNLSEVDACKIDLARKSGLQQKATFDLMSTYAGGKANVGYTRIDVQNYLQSKKKRSLKYGEVRYLFEYFQQQLAINPAFYYKYQVDTEEHITNVFWADAGMLIDYAHFGEVVALDTTYGTNSGNRPLAIFSGFNHHRSAVIFGAALMFDETTESFKWVLETFLDAHMQKKPNTVFTDQDQAMARALSEVLSDTKHCLCTWHLKQNGIKHLGNLMKGGSHFLTYFCKCMSKITEVDKFEEAWSQLLSSYDVHENRWLKSMYDIKEKWAWCISQNDIVFRRKNDIDRLLHMLKKNI</sequence>
<dbReference type="Pfam" id="PF03101">
    <property type="entry name" value="FAR1"/>
    <property type="match status" value="1"/>
</dbReference>
<protein>
    <recommendedName>
        <fullName evidence="5">Protein FAR1-RELATED SEQUENCE</fullName>
    </recommendedName>
</protein>
<comment type="caution">
    <text evidence="3">The sequence shown here is derived from an EMBL/GenBank/DDBJ whole genome shotgun (WGS) entry which is preliminary data.</text>
</comment>
<dbReference type="InterPro" id="IPR018289">
    <property type="entry name" value="MULE_transposase_dom"/>
</dbReference>
<evidence type="ECO:0008006" key="5">
    <source>
        <dbReference type="Google" id="ProtNLM"/>
    </source>
</evidence>
<gene>
    <name evidence="3" type="ORF">QN277_024091</name>
</gene>
<keyword evidence="4" id="KW-1185">Reference proteome</keyword>
<dbReference type="InterPro" id="IPR004330">
    <property type="entry name" value="FAR1_DNA_bnd_dom"/>
</dbReference>
<organism evidence="3 4">
    <name type="scientific">Acacia crassicarpa</name>
    <name type="common">northern wattle</name>
    <dbReference type="NCBI Taxonomy" id="499986"/>
    <lineage>
        <taxon>Eukaryota</taxon>
        <taxon>Viridiplantae</taxon>
        <taxon>Streptophyta</taxon>
        <taxon>Embryophyta</taxon>
        <taxon>Tracheophyta</taxon>
        <taxon>Spermatophyta</taxon>
        <taxon>Magnoliopsida</taxon>
        <taxon>eudicotyledons</taxon>
        <taxon>Gunneridae</taxon>
        <taxon>Pentapetalae</taxon>
        <taxon>rosids</taxon>
        <taxon>fabids</taxon>
        <taxon>Fabales</taxon>
        <taxon>Fabaceae</taxon>
        <taxon>Caesalpinioideae</taxon>
        <taxon>mimosoid clade</taxon>
        <taxon>Acacieae</taxon>
        <taxon>Acacia</taxon>
    </lineage>
</organism>
<dbReference type="Proteomes" id="UP001293593">
    <property type="component" value="Unassembled WGS sequence"/>
</dbReference>
<dbReference type="PANTHER" id="PTHR47718">
    <property type="entry name" value="OS01G0519700 PROTEIN"/>
    <property type="match status" value="1"/>
</dbReference>
<dbReference type="Pfam" id="PF10551">
    <property type="entry name" value="MULE"/>
    <property type="match status" value="1"/>
</dbReference>
<feature type="domain" description="MULE transposase" evidence="2">
    <location>
        <begin position="231"/>
        <end position="325"/>
    </location>
</feature>
<accession>A0AAE1MMQ7</accession>
<evidence type="ECO:0000259" key="2">
    <source>
        <dbReference type="Pfam" id="PF10551"/>
    </source>
</evidence>